<dbReference type="STRING" id="375574.GCA_001418035_02337"/>
<feature type="domain" description="Ion transport" evidence="13">
    <location>
        <begin position="29"/>
        <end position="246"/>
    </location>
</feature>
<keyword evidence="5" id="KW-0631">Potassium channel</keyword>
<dbReference type="Pfam" id="PF00520">
    <property type="entry name" value="Ion_trans"/>
    <property type="match status" value="1"/>
</dbReference>
<evidence type="ECO:0000313" key="15">
    <source>
        <dbReference type="Proteomes" id="UP000243535"/>
    </source>
</evidence>
<dbReference type="SUPFAM" id="SSF81324">
    <property type="entry name" value="Voltage-gated potassium channels"/>
    <property type="match status" value="1"/>
</dbReference>
<evidence type="ECO:0000256" key="6">
    <source>
        <dbReference type="ARBA" id="ARBA00022882"/>
    </source>
</evidence>
<evidence type="ECO:0000256" key="3">
    <source>
        <dbReference type="ARBA" id="ARBA00022538"/>
    </source>
</evidence>
<keyword evidence="3" id="KW-0633">Potassium transport</keyword>
<dbReference type="Gene3D" id="1.20.120.350">
    <property type="entry name" value="Voltage-gated potassium channels. Chain C"/>
    <property type="match status" value="1"/>
</dbReference>
<evidence type="ECO:0000256" key="12">
    <source>
        <dbReference type="SAM" id="Phobius"/>
    </source>
</evidence>
<dbReference type="InterPro" id="IPR027359">
    <property type="entry name" value="Volt_channel_dom_sf"/>
</dbReference>
<dbReference type="RefSeq" id="WP_055434360.1">
    <property type="nucleotide sequence ID" value="NZ_CYHA01000007.1"/>
</dbReference>
<evidence type="ECO:0000256" key="1">
    <source>
        <dbReference type="ARBA" id="ARBA00004141"/>
    </source>
</evidence>
<evidence type="ECO:0000256" key="4">
    <source>
        <dbReference type="ARBA" id="ARBA00022692"/>
    </source>
</evidence>
<dbReference type="Proteomes" id="UP000243535">
    <property type="component" value="Unassembled WGS sequence"/>
</dbReference>
<accession>A0A0K6H4Z2</accession>
<evidence type="ECO:0000259" key="13">
    <source>
        <dbReference type="Pfam" id="PF00520"/>
    </source>
</evidence>
<dbReference type="GO" id="GO:0001508">
    <property type="term" value="P:action potential"/>
    <property type="evidence" value="ECO:0007669"/>
    <property type="project" value="TreeGrafter"/>
</dbReference>
<evidence type="ECO:0000256" key="10">
    <source>
        <dbReference type="ARBA" id="ARBA00023136"/>
    </source>
</evidence>
<evidence type="ECO:0000256" key="5">
    <source>
        <dbReference type="ARBA" id="ARBA00022826"/>
    </source>
</evidence>
<sequence>MTSASMKPQYGWRRTLYEIIFESDTLAGKVFDLILLVVILTSVAAVMLESVESIRARYGASLNVFDWVVTVLFTVEYVLRLLCVNRPLRYATSFFGIIDLLAVIPLYLGLVFPAGRVLVDIRILRLLRLFRILKLTRYMGEADALKRALVASRRKITVFLVAVLSLVVILGTLMYVVEGPENGYTSIPVSIYWAIVTLTTVGFGDITPKTAVGQALASLAMITGYAIIAVPTGIVTAEISRTRTREDGPEPLLEPVGQARACPRCLQGGHTADARFCKHCGAALGPHRAP</sequence>
<keyword evidence="4 12" id="KW-0812">Transmembrane</keyword>
<feature type="transmembrane region" description="Helical" evidence="12">
    <location>
        <begin position="94"/>
        <end position="119"/>
    </location>
</feature>
<reference evidence="15" key="1">
    <citation type="submission" date="2015-08" db="EMBL/GenBank/DDBJ databases">
        <authorList>
            <person name="Varghese N."/>
        </authorList>
    </citation>
    <scope>NUCLEOTIDE SEQUENCE [LARGE SCALE GENOMIC DNA]</scope>
    <source>
        <strain evidence="15">DSM 17901</strain>
    </source>
</reference>
<keyword evidence="15" id="KW-1185">Reference proteome</keyword>
<feature type="transmembrane region" description="Helical" evidence="12">
    <location>
        <begin position="215"/>
        <end position="235"/>
    </location>
</feature>
<evidence type="ECO:0000256" key="8">
    <source>
        <dbReference type="ARBA" id="ARBA00022989"/>
    </source>
</evidence>
<dbReference type="Gene3D" id="1.10.287.70">
    <property type="match status" value="1"/>
</dbReference>
<keyword evidence="8 12" id="KW-1133">Transmembrane helix</keyword>
<keyword evidence="6" id="KW-0851">Voltage-gated channel</keyword>
<dbReference type="PANTHER" id="PTHR11537">
    <property type="entry name" value="VOLTAGE-GATED POTASSIUM CHANNEL"/>
    <property type="match status" value="1"/>
</dbReference>
<dbReference type="InterPro" id="IPR005821">
    <property type="entry name" value="Ion_trans_dom"/>
</dbReference>
<feature type="transmembrane region" description="Helical" evidence="12">
    <location>
        <begin position="156"/>
        <end position="177"/>
    </location>
</feature>
<feature type="transmembrane region" description="Helical" evidence="12">
    <location>
        <begin position="60"/>
        <end position="82"/>
    </location>
</feature>
<evidence type="ECO:0000256" key="9">
    <source>
        <dbReference type="ARBA" id="ARBA00023065"/>
    </source>
</evidence>
<protein>
    <submittedName>
        <fullName evidence="14">Voltage-gated potassium channel Kch</fullName>
    </submittedName>
</protein>
<evidence type="ECO:0000313" key="14">
    <source>
        <dbReference type="EMBL" id="CUA86049.1"/>
    </source>
</evidence>
<feature type="transmembrane region" description="Helical" evidence="12">
    <location>
        <begin position="30"/>
        <end position="48"/>
    </location>
</feature>
<dbReference type="AlphaFoldDB" id="A0A0K6H4Z2"/>
<name>A0A0K6H4Z2_9NEIS</name>
<comment type="subcellular location">
    <subcellularLocation>
        <location evidence="1">Membrane</location>
        <topology evidence="1">Multi-pass membrane protein</topology>
    </subcellularLocation>
</comment>
<proteinExistence type="predicted"/>
<evidence type="ECO:0000256" key="2">
    <source>
        <dbReference type="ARBA" id="ARBA00022448"/>
    </source>
</evidence>
<dbReference type="InterPro" id="IPR028325">
    <property type="entry name" value="VG_K_chnl"/>
</dbReference>
<keyword evidence="7" id="KW-0630">Potassium</keyword>
<dbReference type="OrthoDB" id="9799090at2"/>
<dbReference type="PANTHER" id="PTHR11537:SF254">
    <property type="entry name" value="POTASSIUM VOLTAGE-GATED CHANNEL PROTEIN SHAB"/>
    <property type="match status" value="1"/>
</dbReference>
<keyword evidence="2" id="KW-0813">Transport</keyword>
<organism evidence="14 15">
    <name type="scientific">Gulbenkiania indica</name>
    <dbReference type="NCBI Taxonomy" id="375574"/>
    <lineage>
        <taxon>Bacteria</taxon>
        <taxon>Pseudomonadati</taxon>
        <taxon>Pseudomonadota</taxon>
        <taxon>Betaproteobacteria</taxon>
        <taxon>Neisseriales</taxon>
        <taxon>Chromobacteriaceae</taxon>
        <taxon>Gulbenkiania</taxon>
    </lineage>
</organism>
<dbReference type="EMBL" id="CYHA01000007">
    <property type="protein sequence ID" value="CUA86049.1"/>
    <property type="molecule type" value="Genomic_DNA"/>
</dbReference>
<dbReference type="GO" id="GO:0008076">
    <property type="term" value="C:voltage-gated potassium channel complex"/>
    <property type="evidence" value="ECO:0007669"/>
    <property type="project" value="InterPro"/>
</dbReference>
<keyword evidence="10 12" id="KW-0472">Membrane</keyword>
<keyword evidence="11 14" id="KW-0407">Ion channel</keyword>
<dbReference type="PRINTS" id="PR00169">
    <property type="entry name" value="KCHANNEL"/>
</dbReference>
<keyword evidence="9" id="KW-0406">Ion transport</keyword>
<evidence type="ECO:0000256" key="7">
    <source>
        <dbReference type="ARBA" id="ARBA00022958"/>
    </source>
</evidence>
<dbReference type="GO" id="GO:0005249">
    <property type="term" value="F:voltage-gated potassium channel activity"/>
    <property type="evidence" value="ECO:0007669"/>
    <property type="project" value="InterPro"/>
</dbReference>
<gene>
    <name evidence="14" type="ORF">Ga0061063_2561</name>
</gene>
<evidence type="ECO:0000256" key="11">
    <source>
        <dbReference type="ARBA" id="ARBA00023303"/>
    </source>
</evidence>